<sequence>MIVQSLINEELFMKKNIFVVVRSLVKQGGLSKYVIDLYTRMNQENHNFNIHFVLQNSQNDYGRFLYDQGIMVHYITPLQQAPLKYFRDWDSLFHIYKIDVIHFHVDNLVLFYPIKKAQKERIPMIIVQSHNACNEAVNNSKVKMFLHNYAKKRINNWTGNLYAVSKEAAIWLYGKNLLNKVKLIKNPVDTSLFSYSQQVKEKYKNKFNLKDKIVYGHVGRFVNQKNHEFLIDVFKKILKRQPNAELVLVGNGPLQNKIKNYVYKNKISEHVLFLGRREDVPSLMSLFNCMIFPSLYEGFPLVLVEAQSTGLPIVCSDSISSNIKILLTTHQLSLKTDKEEWANLAIESSKVTDTQRSLARKKLIDVGYDYETQVKKMAYVYSCKGHK</sequence>
<dbReference type="InterPro" id="IPR050194">
    <property type="entry name" value="Glycosyltransferase_grp1"/>
</dbReference>
<dbReference type="PANTHER" id="PTHR45947">
    <property type="entry name" value="SULFOQUINOVOSYL TRANSFERASE SQD2"/>
    <property type="match status" value="1"/>
</dbReference>
<comment type="caution">
    <text evidence="2">The sequence shown here is derived from an EMBL/GenBank/DDBJ whole genome shotgun (WGS) entry which is preliminary data.</text>
</comment>
<protein>
    <submittedName>
        <fullName evidence="2">Glycosyltransferase</fullName>
    </submittedName>
</protein>
<keyword evidence="2" id="KW-0808">Transferase</keyword>
<reference evidence="2 3" key="1">
    <citation type="journal article" date="2015" name="Genome Announc.">
        <title>Expanding the biotechnology potential of lactobacilli through comparative genomics of 213 strains and associated genera.</title>
        <authorList>
            <person name="Sun Z."/>
            <person name="Harris H.M."/>
            <person name="McCann A."/>
            <person name="Guo C."/>
            <person name="Argimon S."/>
            <person name="Zhang W."/>
            <person name="Yang X."/>
            <person name="Jeffery I.B."/>
            <person name="Cooney J.C."/>
            <person name="Kagawa T.F."/>
            <person name="Liu W."/>
            <person name="Song Y."/>
            <person name="Salvetti E."/>
            <person name="Wrobel A."/>
            <person name="Rasinkangas P."/>
            <person name="Parkhill J."/>
            <person name="Rea M.C."/>
            <person name="O'Sullivan O."/>
            <person name="Ritari J."/>
            <person name="Douillard F.P."/>
            <person name="Paul Ross R."/>
            <person name="Yang R."/>
            <person name="Briner A.E."/>
            <person name="Felis G.E."/>
            <person name="de Vos W.M."/>
            <person name="Barrangou R."/>
            <person name="Klaenhammer T.R."/>
            <person name="Caufield P.W."/>
            <person name="Cui Y."/>
            <person name="Zhang H."/>
            <person name="O'Toole P.W."/>
        </authorList>
    </citation>
    <scope>NUCLEOTIDE SEQUENCE [LARGE SCALE GENOMIC DNA]</scope>
    <source>
        <strain evidence="2 3">DSM 18390</strain>
    </source>
</reference>
<dbReference type="Gene3D" id="3.40.50.2000">
    <property type="entry name" value="Glycogen Phosphorylase B"/>
    <property type="match status" value="2"/>
</dbReference>
<feature type="domain" description="Glycosyl transferase family 1" evidence="1">
    <location>
        <begin position="200"/>
        <end position="326"/>
    </location>
</feature>
<evidence type="ECO:0000259" key="1">
    <source>
        <dbReference type="Pfam" id="PF00534"/>
    </source>
</evidence>
<dbReference type="Proteomes" id="UP000051010">
    <property type="component" value="Unassembled WGS sequence"/>
</dbReference>
<proteinExistence type="predicted"/>
<dbReference type="SUPFAM" id="SSF53756">
    <property type="entry name" value="UDP-Glycosyltransferase/glycogen phosphorylase"/>
    <property type="match status" value="1"/>
</dbReference>
<dbReference type="PANTHER" id="PTHR45947:SF3">
    <property type="entry name" value="SULFOQUINOVOSYL TRANSFERASE SQD2"/>
    <property type="match status" value="1"/>
</dbReference>
<dbReference type="InterPro" id="IPR001296">
    <property type="entry name" value="Glyco_trans_1"/>
</dbReference>
<dbReference type="AlphaFoldDB" id="A0A0R1YPL3"/>
<evidence type="ECO:0000313" key="3">
    <source>
        <dbReference type="Proteomes" id="UP000051010"/>
    </source>
</evidence>
<dbReference type="EMBL" id="AZFZ01000066">
    <property type="protein sequence ID" value="KRM41187.1"/>
    <property type="molecule type" value="Genomic_DNA"/>
</dbReference>
<dbReference type="Pfam" id="PF00534">
    <property type="entry name" value="Glycos_transf_1"/>
    <property type="match status" value="1"/>
</dbReference>
<organism evidence="2 3">
    <name type="scientific">Lentilactobacillus parafarraginis DSM 18390 = JCM 14109</name>
    <dbReference type="NCBI Taxonomy" id="1423786"/>
    <lineage>
        <taxon>Bacteria</taxon>
        <taxon>Bacillati</taxon>
        <taxon>Bacillota</taxon>
        <taxon>Bacilli</taxon>
        <taxon>Lactobacillales</taxon>
        <taxon>Lactobacillaceae</taxon>
        <taxon>Lentilactobacillus</taxon>
    </lineage>
</organism>
<accession>A0A0R1YPL3</accession>
<dbReference type="PATRIC" id="fig|1423786.4.peg.2653"/>
<name>A0A0R1YPL3_9LACO</name>
<gene>
    <name evidence="2" type="ORF">FD47_GL002532</name>
</gene>
<evidence type="ECO:0000313" key="2">
    <source>
        <dbReference type="EMBL" id="KRM41187.1"/>
    </source>
</evidence>
<dbReference type="GO" id="GO:0016757">
    <property type="term" value="F:glycosyltransferase activity"/>
    <property type="evidence" value="ECO:0007669"/>
    <property type="project" value="InterPro"/>
</dbReference>